<dbReference type="SUPFAM" id="SSF53597">
    <property type="entry name" value="Dihydrofolate reductase-like"/>
    <property type="match status" value="1"/>
</dbReference>
<evidence type="ECO:0000313" key="3">
    <source>
        <dbReference type="Proteomes" id="UP000772618"/>
    </source>
</evidence>
<comment type="caution">
    <text evidence="2">The sequence shown here is derived from an EMBL/GenBank/DDBJ whole genome shotgun (WGS) entry which is preliminary data.</text>
</comment>
<evidence type="ECO:0000313" key="2">
    <source>
        <dbReference type="EMBL" id="MBT1702243.1"/>
    </source>
</evidence>
<dbReference type="Gene3D" id="3.40.430.10">
    <property type="entry name" value="Dihydrofolate Reductase, subunit A"/>
    <property type="match status" value="1"/>
</dbReference>
<dbReference type="Proteomes" id="UP000772618">
    <property type="component" value="Unassembled WGS sequence"/>
</dbReference>
<dbReference type="InterPro" id="IPR024072">
    <property type="entry name" value="DHFR-like_dom_sf"/>
</dbReference>
<dbReference type="PANTHER" id="PTHR38011:SF11">
    <property type="entry name" value="2,5-DIAMINO-6-RIBOSYLAMINO-4(3H)-PYRIMIDINONE 5'-PHOSPHATE REDUCTASE"/>
    <property type="match status" value="1"/>
</dbReference>
<dbReference type="EMBL" id="JAHESD010000004">
    <property type="protein sequence ID" value="MBT1702243.1"/>
    <property type="molecule type" value="Genomic_DNA"/>
</dbReference>
<organism evidence="2 3">
    <name type="scientific">Chryseosolibacter indicus</name>
    <dbReference type="NCBI Taxonomy" id="2782351"/>
    <lineage>
        <taxon>Bacteria</taxon>
        <taxon>Pseudomonadati</taxon>
        <taxon>Bacteroidota</taxon>
        <taxon>Cytophagia</taxon>
        <taxon>Cytophagales</taxon>
        <taxon>Chryseotaleaceae</taxon>
        <taxon>Chryseosolibacter</taxon>
    </lineage>
</organism>
<feature type="domain" description="Bacterial bifunctional deaminase-reductase C-terminal" evidence="1">
    <location>
        <begin position="2"/>
        <end position="164"/>
    </location>
</feature>
<name>A0ABS5VLB5_9BACT</name>
<sequence length="173" mass="19425">MRKIILAVAVTLDNFIEGPNGEIDWCFTDQDYGMTDFLNRIDTILYGRKSYELVVKMEGGLGMYGNKKNYVFSNTIKGQLEGAELVRGSTLEQVKEIKAAPGKDIWLFGGAALTESLMQANLVDEFWFTVHPIILGKGKPLFTNLQHPINLTLVNSKVYETGLVSLNYQLKEK</sequence>
<dbReference type="RefSeq" id="WP_254152040.1">
    <property type="nucleotide sequence ID" value="NZ_JAHESD010000004.1"/>
</dbReference>
<dbReference type="InterPro" id="IPR050765">
    <property type="entry name" value="Riboflavin_Biosynth_HTPR"/>
</dbReference>
<evidence type="ECO:0000259" key="1">
    <source>
        <dbReference type="Pfam" id="PF01872"/>
    </source>
</evidence>
<gene>
    <name evidence="2" type="ORF">KK060_03075</name>
</gene>
<accession>A0ABS5VLB5</accession>
<dbReference type="InterPro" id="IPR002734">
    <property type="entry name" value="RibDG_C"/>
</dbReference>
<dbReference type="Pfam" id="PF01872">
    <property type="entry name" value="RibD_C"/>
    <property type="match status" value="1"/>
</dbReference>
<dbReference type="PANTHER" id="PTHR38011">
    <property type="entry name" value="DIHYDROFOLATE REDUCTASE FAMILY PROTEIN (AFU_ORTHOLOGUE AFUA_8G06820)"/>
    <property type="match status" value="1"/>
</dbReference>
<keyword evidence="3" id="KW-1185">Reference proteome</keyword>
<reference evidence="2 3" key="1">
    <citation type="submission" date="2021-05" db="EMBL/GenBank/DDBJ databases">
        <title>A Polyphasic approach of four new species of the genus Ohtaekwangia: Ohtaekwangia histidinii sp. nov., Ohtaekwangia cretensis sp. nov., Ohtaekwangia indiensis sp. nov., Ohtaekwangia reichenbachii sp. nov. from diverse environment.</title>
        <authorList>
            <person name="Octaviana S."/>
        </authorList>
    </citation>
    <scope>NUCLEOTIDE SEQUENCE [LARGE SCALE GENOMIC DNA]</scope>
    <source>
        <strain evidence="2 3">PWU20</strain>
    </source>
</reference>
<protein>
    <submittedName>
        <fullName evidence="2">Dihydrofolate reductase family protein</fullName>
    </submittedName>
</protein>
<proteinExistence type="predicted"/>